<dbReference type="PANTHER" id="PTHR12175:SF1">
    <property type="entry name" value="PITH DOMAIN-CONTAINING PROTEIN 1"/>
    <property type="match status" value="1"/>
</dbReference>
<accession>A0A067MFC2</accession>
<evidence type="ECO:0000259" key="2">
    <source>
        <dbReference type="PROSITE" id="PS51532"/>
    </source>
</evidence>
<dbReference type="AlphaFoldDB" id="A0A067MFC2"/>
<sequence length="201" mass="22291">MSESLDQAAPDTGNLFGVIDIDNVFGLNLSVPEHAKHVIKPWDERESTEKYAESGVDDQLIIHVPFTQNVRIRSVMLKMARGEVCPHRLRIYANYPTGIDFDDAETTIPQHDMSLLESETGVTEYPLRVAAFVNVNSLTLFFSESPSTTLSRLYYIGFRGEARTPQKDTSTTLQLGAANAADASIIDRLAEKSAGRQSTIR</sequence>
<reference evidence="4" key="1">
    <citation type="journal article" date="2014" name="Proc. Natl. Acad. Sci. U.S.A.">
        <title>Extensive sampling of basidiomycete genomes demonstrates inadequacy of the white-rot/brown-rot paradigm for wood decay fungi.</title>
        <authorList>
            <person name="Riley R."/>
            <person name="Salamov A.A."/>
            <person name="Brown D.W."/>
            <person name="Nagy L.G."/>
            <person name="Floudas D."/>
            <person name="Held B.W."/>
            <person name="Levasseur A."/>
            <person name="Lombard V."/>
            <person name="Morin E."/>
            <person name="Otillar R."/>
            <person name="Lindquist E.A."/>
            <person name="Sun H."/>
            <person name="LaButti K.M."/>
            <person name="Schmutz J."/>
            <person name="Jabbour D."/>
            <person name="Luo H."/>
            <person name="Baker S.E."/>
            <person name="Pisabarro A.G."/>
            <person name="Walton J.D."/>
            <person name="Blanchette R.A."/>
            <person name="Henrissat B."/>
            <person name="Martin F."/>
            <person name="Cullen D."/>
            <person name="Hibbett D.S."/>
            <person name="Grigoriev I.V."/>
        </authorList>
    </citation>
    <scope>NUCLEOTIDE SEQUENCE [LARGE SCALE GENOMIC DNA]</scope>
    <source>
        <strain evidence="4">FD-172 SS1</strain>
    </source>
</reference>
<evidence type="ECO:0000256" key="1">
    <source>
        <dbReference type="ARBA" id="ARBA00025788"/>
    </source>
</evidence>
<dbReference type="PANTHER" id="PTHR12175">
    <property type="entry name" value="AD039 HT014 THIOREDOXIN FAMILY TRP26"/>
    <property type="match status" value="1"/>
</dbReference>
<organism evidence="3 4">
    <name type="scientific">Botryobasidium botryosum (strain FD-172 SS1)</name>
    <dbReference type="NCBI Taxonomy" id="930990"/>
    <lineage>
        <taxon>Eukaryota</taxon>
        <taxon>Fungi</taxon>
        <taxon>Dikarya</taxon>
        <taxon>Basidiomycota</taxon>
        <taxon>Agaricomycotina</taxon>
        <taxon>Agaricomycetes</taxon>
        <taxon>Cantharellales</taxon>
        <taxon>Botryobasidiaceae</taxon>
        <taxon>Botryobasidium</taxon>
    </lineage>
</organism>
<dbReference type="InParanoid" id="A0A067MFC2"/>
<proteinExistence type="inferred from homology"/>
<feature type="domain" description="PITH" evidence="2">
    <location>
        <begin position="4"/>
        <end position="178"/>
    </location>
</feature>
<gene>
    <name evidence="3" type="ORF">BOTBODRAFT_33676</name>
</gene>
<dbReference type="GO" id="GO:0005634">
    <property type="term" value="C:nucleus"/>
    <property type="evidence" value="ECO:0007669"/>
    <property type="project" value="TreeGrafter"/>
</dbReference>
<dbReference type="InterPro" id="IPR010400">
    <property type="entry name" value="PITH_dom"/>
</dbReference>
<comment type="similarity">
    <text evidence="1">Belongs to the PITHD1 family.</text>
</comment>
<dbReference type="GO" id="GO:0005737">
    <property type="term" value="C:cytoplasm"/>
    <property type="evidence" value="ECO:0007669"/>
    <property type="project" value="UniProtKB-ARBA"/>
</dbReference>
<dbReference type="EMBL" id="KL198044">
    <property type="protein sequence ID" value="KDQ13355.1"/>
    <property type="molecule type" value="Genomic_DNA"/>
</dbReference>
<name>A0A067MFC2_BOTB1</name>
<dbReference type="SUPFAM" id="SSF49785">
    <property type="entry name" value="Galactose-binding domain-like"/>
    <property type="match status" value="1"/>
</dbReference>
<keyword evidence="4" id="KW-1185">Reference proteome</keyword>
<dbReference type="OrthoDB" id="2635at2759"/>
<dbReference type="HOGENOM" id="CLU_072377_2_1_1"/>
<dbReference type="Pfam" id="PF06201">
    <property type="entry name" value="PITH"/>
    <property type="match status" value="1"/>
</dbReference>
<evidence type="ECO:0000313" key="3">
    <source>
        <dbReference type="EMBL" id="KDQ13355.1"/>
    </source>
</evidence>
<protein>
    <recommendedName>
        <fullName evidence="2">PITH domain-containing protein</fullName>
    </recommendedName>
</protein>
<dbReference type="Gene3D" id="2.60.120.470">
    <property type="entry name" value="PITH domain"/>
    <property type="match status" value="1"/>
</dbReference>
<evidence type="ECO:0000313" key="4">
    <source>
        <dbReference type="Proteomes" id="UP000027195"/>
    </source>
</evidence>
<dbReference type="InterPro" id="IPR008979">
    <property type="entry name" value="Galactose-bd-like_sf"/>
</dbReference>
<dbReference type="InterPro" id="IPR037047">
    <property type="entry name" value="PITH_dom_sf"/>
</dbReference>
<dbReference type="PROSITE" id="PS51532">
    <property type="entry name" value="PITH"/>
    <property type="match status" value="1"/>
</dbReference>
<dbReference type="InterPro" id="IPR045099">
    <property type="entry name" value="PITH1-like"/>
</dbReference>
<dbReference type="Proteomes" id="UP000027195">
    <property type="component" value="Unassembled WGS sequence"/>
</dbReference>